<comment type="subcellular location">
    <subcellularLocation>
        <location evidence="1 5">Bacterial flagellum basal body</location>
    </subcellularLocation>
</comment>
<accession>A0ABT7DUI5</accession>
<sequence>MGFQQGLSGLNSATKFLDVVGNNVANANTVGFKGSRAEFADIYANTLASTSVQTGIGGRATNVAQQFSQGNITTTNNPLDLAITGNGFYQLKDAAGSVSYTRNGQFQLDRFGYIVNNGLKLTGYSANSDGQLITGNTPTEIKIQTANIGARATGGSSQANAGLTLGMNLDARAAIVNRGTSTVSVNGMNLDNNDGEGTAYTVTTRIADTMGAFHKVDVRVTKTSTPNTWAVDTSIDGGPFLAASAPLVFNTNGQLVTGNPATVSTKITAPSGAQTPLQFQVNFAGLTGNSTGSVAGTATTNDKAAQYTTVQIANANLDASNPNSTARTFTTNVLAPDGTSHKVDVTLTKTATNTWQIDTAWDGGAATTAAAPLVFNDKGQLISGSPIKLTQNYGPGDMTYTVDFGGMTQKAQAFAGGSVTARAAPPVIPTDPSTYTSSTSATVYDDQGVGHTLTYYFSKIALNTWEVQTSFDGAAPVVQPGFVTFDGTGKLTGGSSLAYTAPINAPSGATTPLAFTSYFTGTTQFGSPFGVNELTQDGYADGSITGLTIGKDGVIQGRYSNGQNRIIGQVVLYNFANPQGLQPLGDNRWASSFASGDGRSGAPGTSDFGALQSGAVEDANIDLTAELVNMITAQRSYQANAQTIKTQDQILQTLVNLR</sequence>
<name>A0ABT7DUI5_9NEIS</name>
<evidence type="ECO:0000259" key="8">
    <source>
        <dbReference type="Pfam" id="PF07559"/>
    </source>
</evidence>
<evidence type="ECO:0000256" key="3">
    <source>
        <dbReference type="ARBA" id="ARBA00019015"/>
    </source>
</evidence>
<comment type="caution">
    <text evidence="10">The sequence shown here is derived from an EMBL/GenBank/DDBJ whole genome shotgun (WGS) entry which is preliminary data.</text>
</comment>
<comment type="function">
    <text evidence="5">A flexible structure which links the flagellar filament to the drive apparatus in the basal body.</text>
</comment>
<evidence type="ECO:0000256" key="1">
    <source>
        <dbReference type="ARBA" id="ARBA00004117"/>
    </source>
</evidence>
<evidence type="ECO:0000256" key="4">
    <source>
        <dbReference type="ARBA" id="ARBA00023143"/>
    </source>
</evidence>
<dbReference type="Pfam" id="PF00460">
    <property type="entry name" value="Flg_bb_rod"/>
    <property type="match status" value="1"/>
</dbReference>
<evidence type="ECO:0000259" key="6">
    <source>
        <dbReference type="Pfam" id="PF00460"/>
    </source>
</evidence>
<dbReference type="PANTHER" id="PTHR30435:SF1">
    <property type="entry name" value="FLAGELLAR HOOK PROTEIN FLGE"/>
    <property type="match status" value="1"/>
</dbReference>
<dbReference type="InterPro" id="IPR020013">
    <property type="entry name" value="Flagellar_FlgE/F/G"/>
</dbReference>
<evidence type="ECO:0000256" key="2">
    <source>
        <dbReference type="ARBA" id="ARBA00009677"/>
    </source>
</evidence>
<dbReference type="InterPro" id="IPR011491">
    <property type="entry name" value="FlgE_D2"/>
</dbReference>
<dbReference type="EMBL" id="JARRAF010000006">
    <property type="protein sequence ID" value="MDK2123740.1"/>
    <property type="molecule type" value="Genomic_DNA"/>
</dbReference>
<dbReference type="InterPro" id="IPR019776">
    <property type="entry name" value="Flagellar_basal_body_rod_CS"/>
</dbReference>
<dbReference type="PANTHER" id="PTHR30435">
    <property type="entry name" value="FLAGELLAR PROTEIN"/>
    <property type="match status" value="1"/>
</dbReference>
<keyword evidence="10" id="KW-0969">Cilium</keyword>
<evidence type="ECO:0000259" key="7">
    <source>
        <dbReference type="Pfam" id="PF06429"/>
    </source>
</evidence>
<dbReference type="SUPFAM" id="SSF117143">
    <property type="entry name" value="Flagellar hook protein flgE"/>
    <property type="match status" value="3"/>
</dbReference>
<feature type="domain" description="Flagellar basal-body/hook protein C-terminal" evidence="7">
    <location>
        <begin position="612"/>
        <end position="657"/>
    </location>
</feature>
<dbReference type="NCBIfam" id="TIGR03506">
    <property type="entry name" value="FlgEFG_subfam"/>
    <property type="match status" value="2"/>
</dbReference>
<evidence type="ECO:0000313" key="10">
    <source>
        <dbReference type="EMBL" id="MDK2123740.1"/>
    </source>
</evidence>
<gene>
    <name evidence="10" type="ORF">PZA18_06725</name>
</gene>
<keyword evidence="4 5" id="KW-0975">Bacterial flagellum</keyword>
<feature type="domain" description="Flagellar hook protein FlgE D2" evidence="8">
    <location>
        <begin position="426"/>
        <end position="539"/>
    </location>
</feature>
<dbReference type="InterPro" id="IPR037925">
    <property type="entry name" value="FlgE/F/G-like"/>
</dbReference>
<keyword evidence="11" id="KW-1185">Reference proteome</keyword>
<feature type="domain" description="Flagellar hook protein FlgE D2" evidence="8">
    <location>
        <begin position="312"/>
        <end position="418"/>
    </location>
</feature>
<keyword evidence="10" id="KW-0966">Cell projection</keyword>
<dbReference type="InterPro" id="IPR053967">
    <property type="entry name" value="LlgE_F_G-like_D1"/>
</dbReference>
<feature type="domain" description="Flagellar hook protein FlgE D2" evidence="8">
    <location>
        <begin position="185"/>
        <end position="295"/>
    </location>
</feature>
<organism evidence="10 11">
    <name type="scientific">Parachitinimonas caeni</name>
    <dbReference type="NCBI Taxonomy" id="3031301"/>
    <lineage>
        <taxon>Bacteria</taxon>
        <taxon>Pseudomonadati</taxon>
        <taxon>Pseudomonadota</taxon>
        <taxon>Betaproteobacteria</taxon>
        <taxon>Neisseriales</taxon>
        <taxon>Chitinibacteraceae</taxon>
        <taxon>Parachitinimonas</taxon>
    </lineage>
</organism>
<dbReference type="PROSITE" id="PS00588">
    <property type="entry name" value="FLAGELLA_BB_ROD"/>
    <property type="match status" value="1"/>
</dbReference>
<dbReference type="Pfam" id="PF06429">
    <property type="entry name" value="Flg_bbr_C"/>
    <property type="match status" value="1"/>
</dbReference>
<dbReference type="InterPro" id="IPR001444">
    <property type="entry name" value="Flag_bb_rod_N"/>
</dbReference>
<keyword evidence="10" id="KW-0282">Flagellum</keyword>
<feature type="domain" description="Flagellar hook protein FlgE/F/G-like D1" evidence="9">
    <location>
        <begin position="82"/>
        <end position="123"/>
    </location>
</feature>
<dbReference type="Pfam" id="PF07559">
    <property type="entry name" value="FlgE_D2"/>
    <property type="match status" value="3"/>
</dbReference>
<dbReference type="Pfam" id="PF22692">
    <property type="entry name" value="LlgE_F_G_D1"/>
    <property type="match status" value="1"/>
</dbReference>
<feature type="domain" description="Flagellar basal body rod protein N-terminal" evidence="6">
    <location>
        <begin position="6"/>
        <end position="33"/>
    </location>
</feature>
<dbReference type="InterPro" id="IPR037058">
    <property type="entry name" value="Falgellar_hook_FlgE_sf"/>
</dbReference>
<reference evidence="10" key="1">
    <citation type="submission" date="2023-03" db="EMBL/GenBank/DDBJ databases">
        <title>Chitinimonas shenzhenensis gen. nov., sp. nov., a novel member of family Burkholderiaceae isolated from activated sludge collected in Shen Zhen, China.</title>
        <authorList>
            <person name="Wang X."/>
        </authorList>
    </citation>
    <scope>NUCLEOTIDE SEQUENCE</scope>
    <source>
        <strain evidence="10">DQS-5</strain>
    </source>
</reference>
<evidence type="ECO:0000256" key="5">
    <source>
        <dbReference type="RuleBase" id="RU362116"/>
    </source>
</evidence>
<dbReference type="InterPro" id="IPR010930">
    <property type="entry name" value="Flg_bb/hook_C_dom"/>
</dbReference>
<evidence type="ECO:0000313" key="11">
    <source>
        <dbReference type="Proteomes" id="UP001172778"/>
    </source>
</evidence>
<comment type="similarity">
    <text evidence="2 5">Belongs to the flagella basal body rod proteins family.</text>
</comment>
<protein>
    <recommendedName>
        <fullName evidence="3 5">Flagellar hook protein FlgE</fullName>
    </recommendedName>
</protein>
<proteinExistence type="inferred from homology"/>
<evidence type="ECO:0000259" key="9">
    <source>
        <dbReference type="Pfam" id="PF22692"/>
    </source>
</evidence>
<dbReference type="Gene3D" id="2.60.98.20">
    <property type="entry name" value="Flagellar hook protein FlgE"/>
    <property type="match status" value="3"/>
</dbReference>
<dbReference type="Proteomes" id="UP001172778">
    <property type="component" value="Unassembled WGS sequence"/>
</dbReference>
<dbReference type="RefSeq" id="WP_284100046.1">
    <property type="nucleotide sequence ID" value="NZ_JARRAF010000006.1"/>
</dbReference>